<dbReference type="RefSeq" id="XP_043004827.1">
    <property type="nucleotide sequence ID" value="XM_043157460.1"/>
</dbReference>
<dbReference type="GeneID" id="66081435"/>
<organism evidence="2 3">
    <name type="scientific">Marasmius oreades</name>
    <name type="common">fairy-ring Marasmius</name>
    <dbReference type="NCBI Taxonomy" id="181124"/>
    <lineage>
        <taxon>Eukaryota</taxon>
        <taxon>Fungi</taxon>
        <taxon>Dikarya</taxon>
        <taxon>Basidiomycota</taxon>
        <taxon>Agaricomycotina</taxon>
        <taxon>Agaricomycetes</taxon>
        <taxon>Agaricomycetidae</taxon>
        <taxon>Agaricales</taxon>
        <taxon>Marasmiineae</taxon>
        <taxon>Marasmiaceae</taxon>
        <taxon>Marasmius</taxon>
    </lineage>
</organism>
<name>A0A9P7RSC3_9AGAR</name>
<comment type="caution">
    <text evidence="2">The sequence shown here is derived from an EMBL/GenBank/DDBJ whole genome shotgun (WGS) entry which is preliminary data.</text>
</comment>
<feature type="compositionally biased region" description="Acidic residues" evidence="1">
    <location>
        <begin position="257"/>
        <end position="270"/>
    </location>
</feature>
<dbReference type="AlphaFoldDB" id="A0A9P7RSC3"/>
<proteinExistence type="predicted"/>
<keyword evidence="3" id="KW-1185">Reference proteome</keyword>
<feature type="compositionally biased region" description="Basic and acidic residues" evidence="1">
    <location>
        <begin position="92"/>
        <end position="107"/>
    </location>
</feature>
<feature type="region of interest" description="Disordered" evidence="1">
    <location>
        <begin position="89"/>
        <end position="125"/>
    </location>
</feature>
<reference evidence="2" key="1">
    <citation type="journal article" date="2021" name="Genome Biol. Evol.">
        <title>The assembled and annotated genome of the fairy-ring fungus Marasmius oreades.</title>
        <authorList>
            <person name="Hiltunen M."/>
            <person name="Ament-Velasquez S.L."/>
            <person name="Johannesson H."/>
        </authorList>
    </citation>
    <scope>NUCLEOTIDE SEQUENCE</scope>
    <source>
        <strain evidence="2">03SP1</strain>
    </source>
</reference>
<feature type="region of interest" description="Disordered" evidence="1">
    <location>
        <begin position="255"/>
        <end position="283"/>
    </location>
</feature>
<gene>
    <name evidence="2" type="ORF">E1B28_012360</name>
</gene>
<sequence length="385" mass="43305">MATTAYTIYSHYDPSQRERLEYETGQIQETEEAVNADIWEVEAFKARTRAPPPRFVRATIDHDRNFTPEASISTTRTNEDGLSSWYRSLTRNSDENPKHKQAEERRNGNVKSTSLPSSSLLPEPLPINKIKEKSDKSDWFIQKALLQSQSETGSHQTVESSPSTLADILARDPPPRPASGDKFYPPVFLALGPSNKGYALLENKGWTEGETLGVDVVRSRVKKEKMGKHRNKEVVIRDIGDGEVKEVAEVIDLTFSDSEEEQEEDAEEGSSDQQNKALKSEPLDEDILQSFSSSITSTRTALITPLPTILKSDRLGIGLKAKTVGPYKASMKRVTHNGAALAAHLQRAEDARKRREKHGRGHRAFSRLYKEEQRRRAELQAYMNS</sequence>
<evidence type="ECO:0000313" key="3">
    <source>
        <dbReference type="Proteomes" id="UP001049176"/>
    </source>
</evidence>
<dbReference type="Proteomes" id="UP001049176">
    <property type="component" value="Chromosome 8"/>
</dbReference>
<protein>
    <recommendedName>
        <fullName evidence="4">G-patch domain-containing protein</fullName>
    </recommendedName>
</protein>
<dbReference type="KEGG" id="more:E1B28_012360"/>
<dbReference type="EMBL" id="CM032188">
    <property type="protein sequence ID" value="KAG7088356.1"/>
    <property type="molecule type" value="Genomic_DNA"/>
</dbReference>
<dbReference type="OrthoDB" id="2538319at2759"/>
<evidence type="ECO:0000313" key="2">
    <source>
        <dbReference type="EMBL" id="KAG7088356.1"/>
    </source>
</evidence>
<accession>A0A9P7RSC3</accession>
<evidence type="ECO:0008006" key="4">
    <source>
        <dbReference type="Google" id="ProtNLM"/>
    </source>
</evidence>
<evidence type="ECO:0000256" key="1">
    <source>
        <dbReference type="SAM" id="MobiDB-lite"/>
    </source>
</evidence>